<comment type="caution">
    <text evidence="1">The sequence shown here is derived from an EMBL/GenBank/DDBJ whole genome shotgun (WGS) entry which is preliminary data.</text>
</comment>
<dbReference type="SUPFAM" id="SSF81901">
    <property type="entry name" value="HCP-like"/>
    <property type="match status" value="2"/>
</dbReference>
<dbReference type="GO" id="GO:0036503">
    <property type="term" value="P:ERAD pathway"/>
    <property type="evidence" value="ECO:0007669"/>
    <property type="project" value="TreeGrafter"/>
</dbReference>
<dbReference type="Proteomes" id="UP000245790">
    <property type="component" value="Unassembled WGS sequence"/>
</dbReference>
<dbReference type="SMART" id="SM00671">
    <property type="entry name" value="SEL1"/>
    <property type="match status" value="3"/>
</dbReference>
<dbReference type="InterPro" id="IPR050767">
    <property type="entry name" value="Sel1_AlgK"/>
</dbReference>
<reference evidence="1 2" key="1">
    <citation type="submission" date="2018-05" db="EMBL/GenBank/DDBJ databases">
        <title>Genomic Encyclopedia of Type Strains, Phase IV (KMG-IV): sequencing the most valuable type-strain genomes for metagenomic binning, comparative biology and taxonomic classification.</title>
        <authorList>
            <person name="Goeker M."/>
        </authorList>
    </citation>
    <scope>NUCLEOTIDE SEQUENCE [LARGE SCALE GENOMIC DNA]</scope>
    <source>
        <strain evidence="1 2">DSM 25350</strain>
    </source>
</reference>
<proteinExistence type="predicted"/>
<dbReference type="RefSeq" id="WP_170115244.1">
    <property type="nucleotide sequence ID" value="NZ_QGGU01000009.1"/>
</dbReference>
<protein>
    <submittedName>
        <fullName evidence="1">TPR repeat protein</fullName>
    </submittedName>
</protein>
<dbReference type="Pfam" id="PF08238">
    <property type="entry name" value="Sel1"/>
    <property type="match status" value="3"/>
</dbReference>
<dbReference type="AlphaFoldDB" id="A0A316FJI5"/>
<keyword evidence="2" id="KW-1185">Reference proteome</keyword>
<dbReference type="PANTHER" id="PTHR11102:SF147">
    <property type="entry name" value="SEL1L ADAPTOR SUBUNIT OF ERAD E3 UBIQUITIN LIGASE"/>
    <property type="match status" value="1"/>
</dbReference>
<evidence type="ECO:0000313" key="1">
    <source>
        <dbReference type="EMBL" id="PWK48453.1"/>
    </source>
</evidence>
<name>A0A316FJI5_9GAMM</name>
<sequence>MNNILLLLFLGVNLKLTANIPVVYTALDEKLRTNVVKSFQFSSKGAVDYSELCDSNNLLEQYYCVVKKETLASNEKIVLLENLGDKGVYSAYLSLAEYYFNLEGRVNSKKAVSYYRKLSDKGDVYSIKKLALFYFEGEIVEKDLNKSKRLLQQILSYDDGAVSYNLSVISEQLGNIGKQKHYLLKSVSHGHPQARRNLFSIYMDNGMGREAIKLFDKVKEKSLEDCYFLGMAYLNGDGGIEIDYRKAKEFLLKAAKGGVEKSYRPLAFVYVKTMKTNNDFEIAEHYYIKDACLGGFDSLIDLLELYRVVSKVDGFEYLEKKIFDIKNSGKDGLSCFSN</sequence>
<dbReference type="EMBL" id="QGGU01000009">
    <property type="protein sequence ID" value="PWK48453.1"/>
    <property type="molecule type" value="Genomic_DNA"/>
</dbReference>
<evidence type="ECO:0000313" key="2">
    <source>
        <dbReference type="Proteomes" id="UP000245790"/>
    </source>
</evidence>
<accession>A0A316FJI5</accession>
<organism evidence="1 2">
    <name type="scientific">Pleionea mediterranea</name>
    <dbReference type="NCBI Taxonomy" id="523701"/>
    <lineage>
        <taxon>Bacteria</taxon>
        <taxon>Pseudomonadati</taxon>
        <taxon>Pseudomonadota</taxon>
        <taxon>Gammaproteobacteria</taxon>
        <taxon>Oceanospirillales</taxon>
        <taxon>Pleioneaceae</taxon>
        <taxon>Pleionea</taxon>
    </lineage>
</organism>
<dbReference type="PANTHER" id="PTHR11102">
    <property type="entry name" value="SEL-1-LIKE PROTEIN"/>
    <property type="match status" value="1"/>
</dbReference>
<gene>
    <name evidence="1" type="ORF">C8D97_1092</name>
</gene>
<dbReference type="Gene3D" id="1.25.40.10">
    <property type="entry name" value="Tetratricopeptide repeat domain"/>
    <property type="match status" value="2"/>
</dbReference>
<dbReference type="InterPro" id="IPR006597">
    <property type="entry name" value="Sel1-like"/>
</dbReference>
<dbReference type="InterPro" id="IPR011990">
    <property type="entry name" value="TPR-like_helical_dom_sf"/>
</dbReference>